<accession>A0A8J3MQX1</accession>
<comment type="caution">
    <text evidence="6">The sequence shown here is derived from an EMBL/GenBank/DDBJ whole genome shotgun (WGS) entry which is preliminary data.</text>
</comment>
<evidence type="ECO:0000256" key="3">
    <source>
        <dbReference type="ARBA" id="ARBA00013368"/>
    </source>
</evidence>
<evidence type="ECO:0000313" key="6">
    <source>
        <dbReference type="EMBL" id="GHO44410.1"/>
    </source>
</evidence>
<keyword evidence="4" id="KW-0175">Coiled coil</keyword>
<feature type="coiled-coil region" evidence="4">
    <location>
        <begin position="789"/>
        <end position="887"/>
    </location>
</feature>
<comment type="subunit">
    <text evidence="2">Heterodimer of SbcC and SbcD.</text>
</comment>
<comment type="similarity">
    <text evidence="1">Belongs to the SMC family. SbcC subfamily.</text>
</comment>
<keyword evidence="7" id="KW-1185">Reference proteome</keyword>
<proteinExistence type="inferred from homology"/>
<dbReference type="Proteomes" id="UP000612362">
    <property type="component" value="Unassembled WGS sequence"/>
</dbReference>
<sequence length="1066" mass="123774">MGEYIYLCRSLGRLAETTMLITRIELENIKSYRRFQVDFRRGTTAIGGANGAGKTTLVEAIGFALFDYLPYSQVRFVREGEKWGRVLVHLIGGDERPYVVERRCGSGARWLIHDEEANMRIEQNTDVLDKLHELFGIDRERPLASLFRDALGVPQGTFTSIFLDVASKRKQTFDALLQIEDYKAAADYLLDSQKDYKEQMQQHQGRIDQLEYETRELEDWRERLHNARQEDEQQKLRNTELTSSLSYYEEREQALNAAYNHLQELRRAAESGRNQYDITQQLLASTRQALAQARAAQRIVQEAESDYQRHLQAGEMLVMLRSQEQQRNRLLQEQASLSSQRSSIRSTMESLDGRLDEVTQARLRIEALAPEVQRQQELEQRRDELLQNVRLYNSMREEGRAQRERLEKTIQSLATLEQRIARIEPLVEIAAHLTEHEQTRTRLHVQSIERKNKFQQLQEKSRALREKREQQAPLLERLRKAERNLEIIEEHRQEAEAMPGLQQSLQDITARLNRLDGNIEAYTDSLAQSAGGQCPFLREPCLNIKHRGMVSLESYFENLLDEERNQRSQVLTEQKVVVNQITQIQKYADALDKQSLYVERHDTLAEQAQRLASDIASLEQESAELEAQLDLLRDHEERVREAEAAYKESKAASEQAHTLPNLREQAQQAQQLIAQYEADLQTLRERVTQLRDSETHLRQVETQIASLNDPRAQLRAQQHIVSQEPRFQEERGQAIQQLQLLDERLSSLGDRLAVFQNLDIDIQAQEESRQQTLAAHQNYLKHIEQARALPHHEENCQRQEQANEQSRQRMHAAEEAYQQALASFNEQELQEVRARLRDLHGEIRGLAERMQQIQRDINDAMQRIAIAEEKLQELEGVRQEARELEDLHTMMEYFRKVIKESAPYVLKAMLNDISAEANRIFGEIMGDRSAQLTWQNDYEVVLRRQGVTRSFAQLSGGEQMSAALAVRLALLKKLSTLNLAFFDEPTQNMDELRRMNLAEQIRRVRGFEQLIVISHDDTFEQGLDSLVRLRKVGGETQLQQDDIASSQFGDDMLARDTAPEQPMERV</sequence>
<feature type="coiled-coil region" evidence="4">
    <location>
        <begin position="601"/>
        <end position="693"/>
    </location>
</feature>
<name>A0A8J3MQX1_9CHLR</name>
<reference evidence="6" key="1">
    <citation type="submission" date="2020-10" db="EMBL/GenBank/DDBJ databases">
        <title>Taxonomic study of unclassified bacteria belonging to the class Ktedonobacteria.</title>
        <authorList>
            <person name="Yabe S."/>
            <person name="Wang C.M."/>
            <person name="Zheng Y."/>
            <person name="Sakai Y."/>
            <person name="Cavaletti L."/>
            <person name="Monciardini P."/>
            <person name="Donadio S."/>
        </authorList>
    </citation>
    <scope>NUCLEOTIDE SEQUENCE</scope>
    <source>
        <strain evidence="6">SOSP1-1</strain>
    </source>
</reference>
<dbReference type="RefSeq" id="WP_220193804.1">
    <property type="nucleotide sequence ID" value="NZ_BNJF01000001.1"/>
</dbReference>
<evidence type="ECO:0000256" key="2">
    <source>
        <dbReference type="ARBA" id="ARBA00011322"/>
    </source>
</evidence>
<organism evidence="6 7">
    <name type="scientific">Ktedonospora formicarum</name>
    <dbReference type="NCBI Taxonomy" id="2778364"/>
    <lineage>
        <taxon>Bacteria</taxon>
        <taxon>Bacillati</taxon>
        <taxon>Chloroflexota</taxon>
        <taxon>Ktedonobacteria</taxon>
        <taxon>Ktedonobacterales</taxon>
        <taxon>Ktedonobacteraceae</taxon>
        <taxon>Ktedonospora</taxon>
    </lineage>
</organism>
<dbReference type="InterPro" id="IPR038729">
    <property type="entry name" value="Rad50/SbcC_AAA"/>
</dbReference>
<dbReference type="GO" id="GO:0006302">
    <property type="term" value="P:double-strand break repair"/>
    <property type="evidence" value="ECO:0007669"/>
    <property type="project" value="InterPro"/>
</dbReference>
<feature type="coiled-coil region" evidence="4">
    <location>
        <begin position="193"/>
        <end position="268"/>
    </location>
</feature>
<dbReference type="InterPro" id="IPR027417">
    <property type="entry name" value="P-loop_NTPase"/>
</dbReference>
<feature type="domain" description="Rad50/SbcC-type AAA" evidence="5">
    <location>
        <begin position="23"/>
        <end position="241"/>
    </location>
</feature>
<feature type="coiled-coil region" evidence="4">
    <location>
        <begin position="293"/>
        <end position="340"/>
    </location>
</feature>
<dbReference type="Gene3D" id="3.40.50.300">
    <property type="entry name" value="P-loop containing nucleotide triphosphate hydrolases"/>
    <property type="match status" value="2"/>
</dbReference>
<dbReference type="PANTHER" id="PTHR32114">
    <property type="entry name" value="ABC TRANSPORTER ABCH.3"/>
    <property type="match status" value="1"/>
</dbReference>
<gene>
    <name evidence="6" type="ORF">KSX_25730</name>
</gene>
<dbReference type="GO" id="GO:0016887">
    <property type="term" value="F:ATP hydrolysis activity"/>
    <property type="evidence" value="ECO:0007669"/>
    <property type="project" value="InterPro"/>
</dbReference>
<dbReference type="SUPFAM" id="SSF52540">
    <property type="entry name" value="P-loop containing nucleoside triphosphate hydrolases"/>
    <property type="match status" value="2"/>
</dbReference>
<evidence type="ECO:0000256" key="1">
    <source>
        <dbReference type="ARBA" id="ARBA00006930"/>
    </source>
</evidence>
<dbReference type="Pfam" id="PF13476">
    <property type="entry name" value="AAA_23"/>
    <property type="match status" value="1"/>
</dbReference>
<feature type="coiled-coil region" evidence="4">
    <location>
        <begin position="450"/>
        <end position="525"/>
    </location>
</feature>
<protein>
    <recommendedName>
        <fullName evidence="3">Nuclease SbcCD subunit C</fullName>
    </recommendedName>
</protein>
<dbReference type="AlphaFoldDB" id="A0A8J3MQX1"/>
<dbReference type="EMBL" id="BNJF01000001">
    <property type="protein sequence ID" value="GHO44410.1"/>
    <property type="molecule type" value="Genomic_DNA"/>
</dbReference>
<dbReference type="PANTHER" id="PTHR32114:SF2">
    <property type="entry name" value="ABC TRANSPORTER ABCH.3"/>
    <property type="match status" value="1"/>
</dbReference>
<evidence type="ECO:0000313" key="7">
    <source>
        <dbReference type="Proteomes" id="UP000612362"/>
    </source>
</evidence>
<evidence type="ECO:0000259" key="5">
    <source>
        <dbReference type="Pfam" id="PF13476"/>
    </source>
</evidence>
<evidence type="ECO:0000256" key="4">
    <source>
        <dbReference type="SAM" id="Coils"/>
    </source>
</evidence>
<feature type="coiled-coil region" evidence="4">
    <location>
        <begin position="375"/>
        <end position="416"/>
    </location>
</feature>